<gene>
    <name evidence="2" type="ORF">CDD82_7957</name>
</gene>
<evidence type="ECO:0000256" key="1">
    <source>
        <dbReference type="SAM" id="SignalP"/>
    </source>
</evidence>
<name>A0A2C5YQF7_9HYPO</name>
<sequence length="242" mass="26118">MTLKVLSTVVALALSSVGCATTTGGHHNHHGEIVVAGEHCAHACTETYWVCREKPHANIGACSTEYAVCLGYNPFHDPWHTPSRCVAQETAIVVTEEDKARCVCAEHCTVAWKHCGVELEHCRVEYQGCLGYNPFEKGPHHRPAACVPSHHRPHQDACARHCTETYNACRVMPEANQSTCGADYSTCLGYNPFERGPDHVPMACVHVEPGTVVEYPPAVVTGAADKMRPAVALLGLVAAAVL</sequence>
<organism evidence="2 3">
    <name type="scientific">Ophiocordyceps australis</name>
    <dbReference type="NCBI Taxonomy" id="1399860"/>
    <lineage>
        <taxon>Eukaryota</taxon>
        <taxon>Fungi</taxon>
        <taxon>Dikarya</taxon>
        <taxon>Ascomycota</taxon>
        <taxon>Pezizomycotina</taxon>
        <taxon>Sordariomycetes</taxon>
        <taxon>Hypocreomycetidae</taxon>
        <taxon>Hypocreales</taxon>
        <taxon>Ophiocordycipitaceae</taxon>
        <taxon>Ophiocordyceps</taxon>
    </lineage>
</organism>
<keyword evidence="3" id="KW-1185">Reference proteome</keyword>
<evidence type="ECO:0000313" key="2">
    <source>
        <dbReference type="EMBL" id="PHH69151.1"/>
    </source>
</evidence>
<dbReference type="AlphaFoldDB" id="A0A2C5YQF7"/>
<reference evidence="2 3" key="1">
    <citation type="submission" date="2017-06" db="EMBL/GenBank/DDBJ databases">
        <title>Ant-infecting Ophiocordyceps genomes reveal a high diversity of potential behavioral manipulation genes and a possible major role for enterotoxins.</title>
        <authorList>
            <person name="De Bekker C."/>
            <person name="Evans H.C."/>
            <person name="Brachmann A."/>
            <person name="Hughes D.P."/>
        </authorList>
    </citation>
    <scope>NUCLEOTIDE SEQUENCE [LARGE SCALE GENOMIC DNA]</scope>
    <source>
        <strain evidence="2 3">1348a</strain>
    </source>
</reference>
<dbReference type="EMBL" id="NJEU01000989">
    <property type="protein sequence ID" value="PHH69151.1"/>
    <property type="molecule type" value="Genomic_DNA"/>
</dbReference>
<comment type="caution">
    <text evidence="2">The sequence shown here is derived from an EMBL/GenBank/DDBJ whole genome shotgun (WGS) entry which is preliminary data.</text>
</comment>
<proteinExistence type="predicted"/>
<feature type="chain" id="PRO_5012293311" description="Secreted protein" evidence="1">
    <location>
        <begin position="21"/>
        <end position="242"/>
    </location>
</feature>
<evidence type="ECO:0000313" key="3">
    <source>
        <dbReference type="Proteomes" id="UP000224854"/>
    </source>
</evidence>
<evidence type="ECO:0008006" key="4">
    <source>
        <dbReference type="Google" id="ProtNLM"/>
    </source>
</evidence>
<protein>
    <recommendedName>
        <fullName evidence="4">Secreted protein</fullName>
    </recommendedName>
</protein>
<feature type="signal peptide" evidence="1">
    <location>
        <begin position="1"/>
        <end position="20"/>
    </location>
</feature>
<accession>A0A2C5YQF7</accession>
<dbReference type="Proteomes" id="UP000224854">
    <property type="component" value="Unassembled WGS sequence"/>
</dbReference>
<dbReference type="PROSITE" id="PS51257">
    <property type="entry name" value="PROKAR_LIPOPROTEIN"/>
    <property type="match status" value="1"/>
</dbReference>
<dbReference type="OrthoDB" id="3836772at2759"/>
<keyword evidence="1" id="KW-0732">Signal</keyword>